<dbReference type="PROSITE" id="PS00216">
    <property type="entry name" value="SUGAR_TRANSPORT_1"/>
    <property type="match status" value="1"/>
</dbReference>
<keyword evidence="2 5" id="KW-0812">Transmembrane</keyword>
<name>A0AAV5G640_CORAM</name>
<dbReference type="Gene3D" id="1.20.1250.20">
    <property type="entry name" value="MFS general substrate transporter like domains"/>
    <property type="match status" value="1"/>
</dbReference>
<evidence type="ECO:0000256" key="5">
    <source>
        <dbReference type="SAM" id="Phobius"/>
    </source>
</evidence>
<proteinExistence type="predicted"/>
<dbReference type="EMBL" id="BQKK01000002">
    <property type="protein sequence ID" value="GJN42746.1"/>
    <property type="molecule type" value="Genomic_DNA"/>
</dbReference>
<accession>A0AAV5G640</accession>
<feature type="transmembrane region" description="Helical" evidence="5">
    <location>
        <begin position="50"/>
        <end position="68"/>
    </location>
</feature>
<dbReference type="Proteomes" id="UP001054925">
    <property type="component" value="Unassembled WGS sequence"/>
</dbReference>
<reference evidence="7" key="1">
    <citation type="submission" date="2021-12" db="EMBL/GenBank/DDBJ databases">
        <title>Draft genome sequence of Corynebacterium ammoniagenes strain T-723.</title>
        <authorList>
            <person name="Matsuzawa M."/>
            <person name="Hiratani M."/>
            <person name="Abe I."/>
            <person name="Tsuji Y."/>
            <person name="Nakamura J."/>
        </authorList>
    </citation>
    <scope>NUCLEOTIDE SEQUENCE</scope>
    <source>
        <strain evidence="7">T-723</strain>
    </source>
</reference>
<dbReference type="GO" id="GO:0022857">
    <property type="term" value="F:transmembrane transporter activity"/>
    <property type="evidence" value="ECO:0007669"/>
    <property type="project" value="InterPro"/>
</dbReference>
<dbReference type="InterPro" id="IPR052714">
    <property type="entry name" value="MFS_Exporter"/>
</dbReference>
<feature type="transmembrane region" description="Helical" evidence="5">
    <location>
        <begin position="283"/>
        <end position="302"/>
    </location>
</feature>
<feature type="transmembrane region" description="Helical" evidence="5">
    <location>
        <begin position="142"/>
        <end position="162"/>
    </location>
</feature>
<gene>
    <name evidence="7" type="ORF">CAT723_12250</name>
</gene>
<dbReference type="InterPro" id="IPR005829">
    <property type="entry name" value="Sugar_transporter_CS"/>
</dbReference>
<protein>
    <submittedName>
        <fullName evidence="7">MFS transporter</fullName>
    </submittedName>
</protein>
<dbReference type="RefSeq" id="WP_040355997.1">
    <property type="nucleotide sequence ID" value="NZ_CP019705.1"/>
</dbReference>
<feature type="transmembrane region" description="Helical" evidence="5">
    <location>
        <begin position="110"/>
        <end position="130"/>
    </location>
</feature>
<dbReference type="InterPro" id="IPR020846">
    <property type="entry name" value="MFS_dom"/>
</dbReference>
<evidence type="ECO:0000313" key="8">
    <source>
        <dbReference type="Proteomes" id="UP001054925"/>
    </source>
</evidence>
<comment type="subcellular location">
    <subcellularLocation>
        <location evidence="1">Cell membrane</location>
        <topology evidence="1">Multi-pass membrane protein</topology>
    </subcellularLocation>
</comment>
<evidence type="ECO:0000313" key="7">
    <source>
        <dbReference type="EMBL" id="GJN42746.1"/>
    </source>
</evidence>
<dbReference type="PANTHER" id="PTHR23531:SF1">
    <property type="entry name" value="QUINOLENE RESISTANCE PROTEIN NORA"/>
    <property type="match status" value="1"/>
</dbReference>
<dbReference type="Pfam" id="PF07690">
    <property type="entry name" value="MFS_1"/>
    <property type="match status" value="1"/>
</dbReference>
<dbReference type="PANTHER" id="PTHR23531">
    <property type="entry name" value="QUINOLENE RESISTANCE PROTEIN NORA"/>
    <property type="match status" value="1"/>
</dbReference>
<evidence type="ECO:0000256" key="2">
    <source>
        <dbReference type="ARBA" id="ARBA00022692"/>
    </source>
</evidence>
<dbReference type="GO" id="GO:0005886">
    <property type="term" value="C:plasma membrane"/>
    <property type="evidence" value="ECO:0007669"/>
    <property type="project" value="UniProtKB-SubCell"/>
</dbReference>
<feature type="transmembrane region" description="Helical" evidence="5">
    <location>
        <begin position="80"/>
        <end position="98"/>
    </location>
</feature>
<feature type="transmembrane region" description="Helical" evidence="5">
    <location>
        <begin position="12"/>
        <end position="38"/>
    </location>
</feature>
<comment type="caution">
    <text evidence="7">The sequence shown here is derived from an EMBL/GenBank/DDBJ whole genome shotgun (WGS) entry which is preliminary data.</text>
</comment>
<feature type="transmembrane region" description="Helical" evidence="5">
    <location>
        <begin position="220"/>
        <end position="244"/>
    </location>
</feature>
<feature type="domain" description="Major facilitator superfamily (MFS) profile" evidence="6">
    <location>
        <begin position="13"/>
        <end position="396"/>
    </location>
</feature>
<evidence type="ECO:0000256" key="1">
    <source>
        <dbReference type="ARBA" id="ARBA00004651"/>
    </source>
</evidence>
<dbReference type="SUPFAM" id="SSF103473">
    <property type="entry name" value="MFS general substrate transporter"/>
    <property type="match status" value="1"/>
</dbReference>
<feature type="transmembrane region" description="Helical" evidence="5">
    <location>
        <begin position="374"/>
        <end position="390"/>
    </location>
</feature>
<keyword evidence="4 5" id="KW-0472">Membrane</keyword>
<keyword evidence="3 5" id="KW-1133">Transmembrane helix</keyword>
<feature type="transmembrane region" description="Helical" evidence="5">
    <location>
        <begin position="308"/>
        <end position="334"/>
    </location>
</feature>
<dbReference type="CDD" id="cd17489">
    <property type="entry name" value="MFS_YfcJ_like"/>
    <property type="match status" value="1"/>
</dbReference>
<dbReference type="AlphaFoldDB" id="A0AAV5G640"/>
<evidence type="ECO:0000256" key="3">
    <source>
        <dbReference type="ARBA" id="ARBA00022989"/>
    </source>
</evidence>
<feature type="transmembrane region" description="Helical" evidence="5">
    <location>
        <begin position="250"/>
        <end position="271"/>
    </location>
</feature>
<organism evidence="7 8">
    <name type="scientific">Corynebacterium ammoniagenes</name>
    <name type="common">Brevibacterium ammoniagenes</name>
    <dbReference type="NCBI Taxonomy" id="1697"/>
    <lineage>
        <taxon>Bacteria</taxon>
        <taxon>Bacillati</taxon>
        <taxon>Actinomycetota</taxon>
        <taxon>Actinomycetes</taxon>
        <taxon>Mycobacteriales</taxon>
        <taxon>Corynebacteriaceae</taxon>
        <taxon>Corynebacterium</taxon>
    </lineage>
</organism>
<dbReference type="InterPro" id="IPR036259">
    <property type="entry name" value="MFS_trans_sf"/>
</dbReference>
<feature type="transmembrane region" description="Helical" evidence="5">
    <location>
        <begin position="168"/>
        <end position="189"/>
    </location>
</feature>
<evidence type="ECO:0000259" key="6">
    <source>
        <dbReference type="PROSITE" id="PS50850"/>
    </source>
</evidence>
<evidence type="ECO:0000256" key="4">
    <source>
        <dbReference type="ARBA" id="ARBA00023136"/>
    </source>
</evidence>
<dbReference type="InterPro" id="IPR011701">
    <property type="entry name" value="MFS"/>
</dbReference>
<dbReference type="PROSITE" id="PS50850">
    <property type="entry name" value="MFS"/>
    <property type="match status" value="1"/>
</dbReference>
<sequence length="413" mass="44301">MQTTEEVKLFTPTFVMGWIANFLQFLVFYFLITTMALYAVKEFSASETEAGFAASSIVIGAVVSRLISGYIIDRFGRRKIVLISVIATTIACALYIPIDSLGLLYADRFFHGIAYAFSVTAIMAMVQELIPSERRSEGTGYLALGTTVSAAIGPALALFVLGAFDYQMLFVIVLGISIVSLIASLIMFVRTSDAEPDVDESGEPAAPVKFSFKSIINPKVLPIGLFMLFVAFAYSGVIAHINAFAEQRDVVTGAGLFFIAYAISMFVMRSYLGKLQDRRGDNVVIYFGLLFFIASFVVLALSTANWHVVVAGVLAGLGYGTLMPAVQAVSVGVVDKSEFGTAFSTLFLFVDLGFGFGPVILGAVASAIGFGPMYGVLAVVGVIAGIYYLCTHARTERAKHGVVKNIETMGLAN</sequence>
<feature type="transmembrane region" description="Helical" evidence="5">
    <location>
        <begin position="346"/>
        <end position="368"/>
    </location>
</feature>